<organism evidence="2 3">
    <name type="scientific">Rhynchophorus ferrugineus</name>
    <name type="common">Red palm weevil</name>
    <name type="synonym">Curculio ferrugineus</name>
    <dbReference type="NCBI Taxonomy" id="354439"/>
    <lineage>
        <taxon>Eukaryota</taxon>
        <taxon>Metazoa</taxon>
        <taxon>Ecdysozoa</taxon>
        <taxon>Arthropoda</taxon>
        <taxon>Hexapoda</taxon>
        <taxon>Insecta</taxon>
        <taxon>Pterygota</taxon>
        <taxon>Neoptera</taxon>
        <taxon>Endopterygota</taxon>
        <taxon>Coleoptera</taxon>
        <taxon>Polyphaga</taxon>
        <taxon>Cucujiformia</taxon>
        <taxon>Curculionidae</taxon>
        <taxon>Dryophthorinae</taxon>
        <taxon>Rhynchophorus</taxon>
    </lineage>
</organism>
<proteinExistence type="predicted"/>
<evidence type="ECO:0000313" key="3">
    <source>
        <dbReference type="Proteomes" id="UP000625711"/>
    </source>
</evidence>
<comment type="caution">
    <text evidence="2">The sequence shown here is derived from an EMBL/GenBank/DDBJ whole genome shotgun (WGS) entry which is preliminary data.</text>
</comment>
<dbReference type="EMBL" id="JAACXV010013507">
    <property type="protein sequence ID" value="KAF7273277.1"/>
    <property type="molecule type" value="Genomic_DNA"/>
</dbReference>
<name>A0A834I5Y4_RHYFE</name>
<evidence type="ECO:0000313" key="2">
    <source>
        <dbReference type="EMBL" id="KAF7273277.1"/>
    </source>
</evidence>
<keyword evidence="3" id="KW-1185">Reference proteome</keyword>
<evidence type="ECO:0000256" key="1">
    <source>
        <dbReference type="SAM" id="MobiDB-lite"/>
    </source>
</evidence>
<accession>A0A834I5Y4</accession>
<reference evidence="2" key="1">
    <citation type="submission" date="2020-08" db="EMBL/GenBank/DDBJ databases">
        <title>Genome sequencing and assembly of the red palm weevil Rhynchophorus ferrugineus.</title>
        <authorList>
            <person name="Dias G.B."/>
            <person name="Bergman C.M."/>
            <person name="Manee M."/>
        </authorList>
    </citation>
    <scope>NUCLEOTIDE SEQUENCE</scope>
    <source>
        <strain evidence="2">AA-2017</strain>
        <tissue evidence="2">Whole larva</tissue>
    </source>
</reference>
<dbReference type="AlphaFoldDB" id="A0A834I5Y4"/>
<gene>
    <name evidence="2" type="ORF">GWI33_014011</name>
</gene>
<feature type="region of interest" description="Disordered" evidence="1">
    <location>
        <begin position="58"/>
        <end position="88"/>
    </location>
</feature>
<sequence>MEVSGGKANVIYRRRCRWHPAGEPNSFGLYPIGAADTTTVHKALINIPFPLRAKIITQKRADPNPSNKNAKRPGGVSFPKASLSLRNN</sequence>
<protein>
    <submittedName>
        <fullName evidence="2">Uncharacterized protein</fullName>
    </submittedName>
</protein>
<dbReference type="Proteomes" id="UP000625711">
    <property type="component" value="Unassembled WGS sequence"/>
</dbReference>